<evidence type="ECO:0000313" key="1">
    <source>
        <dbReference type="EMBL" id="GGO35942.1"/>
    </source>
</evidence>
<comment type="caution">
    <text evidence="1">The sequence shown here is derived from an EMBL/GenBank/DDBJ whole genome shotgun (WGS) entry which is preliminary data.</text>
</comment>
<gene>
    <name evidence="1" type="ORF">GCM10010991_29060</name>
</gene>
<name>A0A917YLY1_9RHOB</name>
<protein>
    <recommendedName>
        <fullName evidence="3">Peptidase inhibitor I78 family protein</fullName>
    </recommendedName>
</protein>
<keyword evidence="2" id="KW-1185">Reference proteome</keyword>
<reference evidence="1 2" key="1">
    <citation type="journal article" date="2014" name="Int. J. Syst. Evol. Microbiol.">
        <title>Complete genome sequence of Corynebacterium casei LMG S-19264T (=DSM 44701T), isolated from a smear-ripened cheese.</title>
        <authorList>
            <consortium name="US DOE Joint Genome Institute (JGI-PGF)"/>
            <person name="Walter F."/>
            <person name="Albersmeier A."/>
            <person name="Kalinowski J."/>
            <person name="Ruckert C."/>
        </authorList>
    </citation>
    <scope>NUCLEOTIDE SEQUENCE [LARGE SCALE GENOMIC DNA]</scope>
    <source>
        <strain evidence="1 2">CGMCC 1.7029</strain>
    </source>
</reference>
<dbReference type="Gene3D" id="3.30.10.10">
    <property type="entry name" value="Trypsin Inhibitor V, subunit A"/>
    <property type="match status" value="1"/>
</dbReference>
<proteinExistence type="predicted"/>
<evidence type="ECO:0000313" key="2">
    <source>
        <dbReference type="Proteomes" id="UP000598196"/>
    </source>
</evidence>
<dbReference type="InterPro" id="IPR021719">
    <property type="entry name" value="Prot_inh_I78"/>
</dbReference>
<dbReference type="Pfam" id="PF11720">
    <property type="entry name" value="Inhibitor_I78"/>
    <property type="match status" value="1"/>
</dbReference>
<organism evidence="1 2">
    <name type="scientific">Gemmobacter aquaticus</name>
    <dbReference type="NCBI Taxonomy" id="490185"/>
    <lineage>
        <taxon>Bacteria</taxon>
        <taxon>Pseudomonadati</taxon>
        <taxon>Pseudomonadota</taxon>
        <taxon>Alphaproteobacteria</taxon>
        <taxon>Rhodobacterales</taxon>
        <taxon>Paracoccaceae</taxon>
        <taxon>Gemmobacter</taxon>
    </lineage>
</organism>
<evidence type="ECO:0008006" key="3">
    <source>
        <dbReference type="Google" id="ProtNLM"/>
    </source>
</evidence>
<dbReference type="Proteomes" id="UP000598196">
    <property type="component" value="Unassembled WGS sequence"/>
</dbReference>
<sequence length="55" mass="5829">MAGWVGQPVAALDEQYLPSTIRILRPGTPVTEDFSPSRLNVDVDAAGTITGFHCG</sequence>
<dbReference type="EMBL" id="BMLP01000006">
    <property type="protein sequence ID" value="GGO35942.1"/>
    <property type="molecule type" value="Genomic_DNA"/>
</dbReference>
<accession>A0A917YLY1</accession>
<dbReference type="AlphaFoldDB" id="A0A917YLY1"/>